<dbReference type="InterPro" id="IPR058792">
    <property type="entry name" value="Beta-barrel_RND_2"/>
</dbReference>
<accession>A0A4R6UMW2</accession>
<evidence type="ECO:0000256" key="3">
    <source>
        <dbReference type="SAM" id="Coils"/>
    </source>
</evidence>
<dbReference type="OrthoDB" id="9806939at2"/>
<sequence>MASDLSQLKIERSELTKKKSLLKKYWWLLALLLMAAIFALMQTQAAVPVKAATVVNLWPSQVIAELNATGYVVAQRKAAVASKASGRLEWLGVREGSVVKRGEKIAELENSDLVAQVDQAKANVLVSRSQLREAEAALHNAKLSFERAKDLIKDKLISRADYDLSEANFAQAKAAVGAREAALVAAQAAVRGAEVALNNTRILAPFDGVVVSKNANVGDVVSPFNTGLDSKGAVVDMADMDTLEVEADVSESSLAKVKVGQPCEIVLDALPDVRLLGEVASMVPSVDRSKATVMFKIKFIETDPRVLPDMSAKVAFLSRPLQQDERSPRKAVTAEAAHDGKLFKIVDGKLQAVSVANAEKLGDFIVVPDSFAIGDSVALSSEEKLEDGIDVSIAE</sequence>
<name>A0A4R6UMW2_9GAMM</name>
<dbReference type="GO" id="GO:1990281">
    <property type="term" value="C:efflux pump complex"/>
    <property type="evidence" value="ECO:0007669"/>
    <property type="project" value="TreeGrafter"/>
</dbReference>
<feature type="domain" description="Multidrug resistance protein MdtA-like barrel-sandwich hybrid" evidence="5">
    <location>
        <begin position="76"/>
        <end position="222"/>
    </location>
</feature>
<keyword evidence="2 3" id="KW-0175">Coiled coil</keyword>
<dbReference type="Proteomes" id="UP000295375">
    <property type="component" value="Unassembled WGS sequence"/>
</dbReference>
<dbReference type="Gene3D" id="2.40.30.170">
    <property type="match status" value="1"/>
</dbReference>
<dbReference type="Gene3D" id="2.40.50.100">
    <property type="match status" value="1"/>
</dbReference>
<dbReference type="Pfam" id="PF25954">
    <property type="entry name" value="Beta-barrel_RND_2"/>
    <property type="match status" value="1"/>
</dbReference>
<proteinExistence type="inferred from homology"/>
<dbReference type="GO" id="GO:0015562">
    <property type="term" value="F:efflux transmembrane transporter activity"/>
    <property type="evidence" value="ECO:0007669"/>
    <property type="project" value="TreeGrafter"/>
</dbReference>
<dbReference type="SUPFAM" id="SSF111369">
    <property type="entry name" value="HlyD-like secretion proteins"/>
    <property type="match status" value="1"/>
</dbReference>
<gene>
    <name evidence="7" type="ORF">EV696_107187</name>
</gene>
<evidence type="ECO:0000259" key="6">
    <source>
        <dbReference type="Pfam" id="PF25954"/>
    </source>
</evidence>
<dbReference type="PANTHER" id="PTHR30469">
    <property type="entry name" value="MULTIDRUG RESISTANCE PROTEIN MDTA"/>
    <property type="match status" value="1"/>
</dbReference>
<dbReference type="Gene3D" id="1.10.287.470">
    <property type="entry name" value="Helix hairpin bin"/>
    <property type="match status" value="1"/>
</dbReference>
<dbReference type="InterPro" id="IPR006143">
    <property type="entry name" value="RND_pump_MFP"/>
</dbReference>
<evidence type="ECO:0000313" key="7">
    <source>
        <dbReference type="EMBL" id="TDQ48450.1"/>
    </source>
</evidence>
<feature type="domain" description="CusB-like beta-barrel" evidence="6">
    <location>
        <begin position="245"/>
        <end position="316"/>
    </location>
</feature>
<dbReference type="Pfam" id="PF25917">
    <property type="entry name" value="BSH_RND"/>
    <property type="match status" value="1"/>
</dbReference>
<evidence type="ECO:0000313" key="8">
    <source>
        <dbReference type="Proteomes" id="UP000295375"/>
    </source>
</evidence>
<evidence type="ECO:0000256" key="1">
    <source>
        <dbReference type="ARBA" id="ARBA00009477"/>
    </source>
</evidence>
<dbReference type="Pfam" id="PF25876">
    <property type="entry name" value="HH_MFP_RND"/>
    <property type="match status" value="1"/>
</dbReference>
<evidence type="ECO:0000259" key="5">
    <source>
        <dbReference type="Pfam" id="PF25917"/>
    </source>
</evidence>
<reference evidence="7 8" key="1">
    <citation type="submission" date="2019-03" db="EMBL/GenBank/DDBJ databases">
        <title>Genomic Encyclopedia of Type Strains, Phase IV (KMG-IV): sequencing the most valuable type-strain genomes for metagenomic binning, comparative biology and taxonomic classification.</title>
        <authorList>
            <person name="Goeker M."/>
        </authorList>
    </citation>
    <scope>NUCLEOTIDE SEQUENCE [LARGE SCALE GENOMIC DNA]</scope>
    <source>
        <strain evidence="7 8">DSM 103792</strain>
    </source>
</reference>
<organism evidence="7 8">
    <name type="scientific">Permianibacter aggregans</name>
    <dbReference type="NCBI Taxonomy" id="1510150"/>
    <lineage>
        <taxon>Bacteria</taxon>
        <taxon>Pseudomonadati</taxon>
        <taxon>Pseudomonadota</taxon>
        <taxon>Gammaproteobacteria</taxon>
        <taxon>Pseudomonadales</taxon>
        <taxon>Pseudomonadaceae</taxon>
        <taxon>Permianibacter</taxon>
    </lineage>
</organism>
<dbReference type="AlphaFoldDB" id="A0A4R6UMW2"/>
<dbReference type="InterPro" id="IPR058624">
    <property type="entry name" value="MdtA-like_HH"/>
</dbReference>
<evidence type="ECO:0000259" key="4">
    <source>
        <dbReference type="Pfam" id="PF25876"/>
    </source>
</evidence>
<dbReference type="RefSeq" id="WP_133590367.1">
    <property type="nucleotide sequence ID" value="NZ_CP037953.1"/>
</dbReference>
<keyword evidence="8" id="KW-1185">Reference proteome</keyword>
<dbReference type="EMBL" id="SNYM01000007">
    <property type="protein sequence ID" value="TDQ48450.1"/>
    <property type="molecule type" value="Genomic_DNA"/>
</dbReference>
<comment type="similarity">
    <text evidence="1">Belongs to the membrane fusion protein (MFP) (TC 8.A.1) family.</text>
</comment>
<comment type="caution">
    <text evidence="7">The sequence shown here is derived from an EMBL/GenBank/DDBJ whole genome shotgun (WGS) entry which is preliminary data.</text>
</comment>
<evidence type="ECO:0000256" key="2">
    <source>
        <dbReference type="ARBA" id="ARBA00023054"/>
    </source>
</evidence>
<dbReference type="PANTHER" id="PTHR30469:SF38">
    <property type="entry name" value="HLYD FAMILY SECRETION PROTEIN"/>
    <property type="match status" value="1"/>
</dbReference>
<dbReference type="InterPro" id="IPR058625">
    <property type="entry name" value="MdtA-like_BSH"/>
</dbReference>
<protein>
    <submittedName>
        <fullName evidence="7">RND family efflux transporter MFP subunit</fullName>
    </submittedName>
</protein>
<feature type="coiled-coil region" evidence="3">
    <location>
        <begin position="117"/>
        <end position="151"/>
    </location>
</feature>
<feature type="domain" description="Multidrug resistance protein MdtA-like alpha-helical hairpin" evidence="4">
    <location>
        <begin position="128"/>
        <end position="195"/>
    </location>
</feature>
<dbReference type="NCBIfam" id="TIGR01730">
    <property type="entry name" value="RND_mfp"/>
    <property type="match status" value="1"/>
</dbReference>